<dbReference type="Proteomes" id="UP001501455">
    <property type="component" value="Unassembled WGS sequence"/>
</dbReference>
<name>A0ABP6U1E5_9ACTN</name>
<proteinExistence type="predicted"/>
<evidence type="ECO:0000256" key="1">
    <source>
        <dbReference type="SAM" id="MobiDB-lite"/>
    </source>
</evidence>
<protein>
    <submittedName>
        <fullName evidence="2">Uncharacterized protein</fullName>
    </submittedName>
</protein>
<accession>A0ABP6U1E5</accession>
<comment type="caution">
    <text evidence="2">The sequence shown here is derived from an EMBL/GenBank/DDBJ whole genome shotgun (WGS) entry which is preliminary data.</text>
</comment>
<organism evidence="2 3">
    <name type="scientific">Streptomyces prasinosporus</name>
    <dbReference type="NCBI Taxonomy" id="68256"/>
    <lineage>
        <taxon>Bacteria</taxon>
        <taxon>Bacillati</taxon>
        <taxon>Actinomycetota</taxon>
        <taxon>Actinomycetes</taxon>
        <taxon>Kitasatosporales</taxon>
        <taxon>Streptomycetaceae</taxon>
        <taxon>Streptomyces</taxon>
        <taxon>Streptomyces albogriseolus group</taxon>
    </lineage>
</organism>
<evidence type="ECO:0000313" key="2">
    <source>
        <dbReference type="EMBL" id="GAA3500517.1"/>
    </source>
</evidence>
<gene>
    <name evidence="2" type="ORF">GCM10019016_076230</name>
</gene>
<dbReference type="EMBL" id="BAAAXF010000054">
    <property type="protein sequence ID" value="GAA3500517.1"/>
    <property type="molecule type" value="Genomic_DNA"/>
</dbReference>
<sequence>MVGRSAGPSVRRSGISRSARAYVVGAADAATLFRVSALRVPYLIKPFFRAEKGANPRHRHPLGGRKGPARGHQASHSIHVTWSTGGRPGIDRGSIGDQPGISRVSGGQ</sequence>
<evidence type="ECO:0000313" key="3">
    <source>
        <dbReference type="Proteomes" id="UP001501455"/>
    </source>
</evidence>
<feature type="compositionally biased region" description="Polar residues" evidence="1">
    <location>
        <begin position="74"/>
        <end position="84"/>
    </location>
</feature>
<reference evidence="3" key="1">
    <citation type="journal article" date="2019" name="Int. J. Syst. Evol. Microbiol.">
        <title>The Global Catalogue of Microorganisms (GCM) 10K type strain sequencing project: providing services to taxonomists for standard genome sequencing and annotation.</title>
        <authorList>
            <consortium name="The Broad Institute Genomics Platform"/>
            <consortium name="The Broad Institute Genome Sequencing Center for Infectious Disease"/>
            <person name="Wu L."/>
            <person name="Ma J."/>
        </authorList>
    </citation>
    <scope>NUCLEOTIDE SEQUENCE [LARGE SCALE GENOMIC DNA]</scope>
    <source>
        <strain evidence="3">JCM 4816</strain>
    </source>
</reference>
<keyword evidence="3" id="KW-1185">Reference proteome</keyword>
<feature type="region of interest" description="Disordered" evidence="1">
    <location>
        <begin position="53"/>
        <end position="108"/>
    </location>
</feature>
<feature type="compositionally biased region" description="Basic residues" evidence="1">
    <location>
        <begin position="55"/>
        <end position="69"/>
    </location>
</feature>